<gene>
    <name evidence="2" type="ORF">chiPu_0026015</name>
</gene>
<dbReference type="Proteomes" id="UP000287033">
    <property type="component" value="Unassembled WGS sequence"/>
</dbReference>
<comment type="caution">
    <text evidence="2">The sequence shown here is derived from an EMBL/GenBank/DDBJ whole genome shotgun (WGS) entry which is preliminary data.</text>
</comment>
<feature type="non-terminal residue" evidence="2">
    <location>
        <position position="145"/>
    </location>
</feature>
<sequence length="145" mass="15401">MGCAEEGTASDPGGGIARGSRPVGGAGSAPILSVGEGSVTKGDLPEEGSGWVAGTGDDLDSVCSNIFESQVPPTNLPLIPLEKLRGFVEETRGHRDRAQLALDRWSSFERIYWSAHAAHQAPGRDINERKRVRNLLGALLVRARD</sequence>
<evidence type="ECO:0000313" key="2">
    <source>
        <dbReference type="EMBL" id="GCC42301.1"/>
    </source>
</evidence>
<feature type="compositionally biased region" description="Gly residues" evidence="1">
    <location>
        <begin position="12"/>
        <end position="27"/>
    </location>
</feature>
<accession>A0A401TI16</accession>
<evidence type="ECO:0000256" key="1">
    <source>
        <dbReference type="SAM" id="MobiDB-lite"/>
    </source>
</evidence>
<protein>
    <submittedName>
        <fullName evidence="2">Uncharacterized protein</fullName>
    </submittedName>
</protein>
<dbReference type="EMBL" id="BEZZ01070576">
    <property type="protein sequence ID" value="GCC42301.1"/>
    <property type="molecule type" value="Genomic_DNA"/>
</dbReference>
<name>A0A401TI16_CHIPU</name>
<proteinExistence type="predicted"/>
<organism evidence="2 3">
    <name type="scientific">Chiloscyllium punctatum</name>
    <name type="common">Brownbanded bambooshark</name>
    <name type="synonym">Hemiscyllium punctatum</name>
    <dbReference type="NCBI Taxonomy" id="137246"/>
    <lineage>
        <taxon>Eukaryota</taxon>
        <taxon>Metazoa</taxon>
        <taxon>Chordata</taxon>
        <taxon>Craniata</taxon>
        <taxon>Vertebrata</taxon>
        <taxon>Chondrichthyes</taxon>
        <taxon>Elasmobranchii</taxon>
        <taxon>Galeomorphii</taxon>
        <taxon>Galeoidea</taxon>
        <taxon>Orectolobiformes</taxon>
        <taxon>Hemiscylliidae</taxon>
        <taxon>Chiloscyllium</taxon>
    </lineage>
</organism>
<evidence type="ECO:0000313" key="3">
    <source>
        <dbReference type="Proteomes" id="UP000287033"/>
    </source>
</evidence>
<keyword evidence="3" id="KW-1185">Reference proteome</keyword>
<feature type="region of interest" description="Disordered" evidence="1">
    <location>
        <begin position="1"/>
        <end position="56"/>
    </location>
</feature>
<reference evidence="2 3" key="1">
    <citation type="journal article" date="2018" name="Nat. Ecol. Evol.">
        <title>Shark genomes provide insights into elasmobranch evolution and the origin of vertebrates.</title>
        <authorList>
            <person name="Hara Y"/>
            <person name="Yamaguchi K"/>
            <person name="Onimaru K"/>
            <person name="Kadota M"/>
            <person name="Koyanagi M"/>
            <person name="Keeley SD"/>
            <person name="Tatsumi K"/>
            <person name="Tanaka K"/>
            <person name="Motone F"/>
            <person name="Kageyama Y"/>
            <person name="Nozu R"/>
            <person name="Adachi N"/>
            <person name="Nishimura O"/>
            <person name="Nakagawa R"/>
            <person name="Tanegashima C"/>
            <person name="Kiyatake I"/>
            <person name="Matsumoto R"/>
            <person name="Murakumo K"/>
            <person name="Nishida K"/>
            <person name="Terakita A"/>
            <person name="Kuratani S"/>
            <person name="Sato K"/>
            <person name="Hyodo S Kuraku.S."/>
        </authorList>
    </citation>
    <scope>NUCLEOTIDE SEQUENCE [LARGE SCALE GENOMIC DNA]</scope>
</reference>
<dbReference type="AlphaFoldDB" id="A0A401TI16"/>